<gene>
    <name evidence="1" type="ORF">ENN47_07130</name>
</gene>
<dbReference type="EMBL" id="DSBT01000193">
    <property type="protein sequence ID" value="HDP77941.1"/>
    <property type="molecule type" value="Genomic_DNA"/>
</dbReference>
<name>A0A7C1GST1_9BACT</name>
<accession>A0A7C1GST1</accession>
<dbReference type="Proteomes" id="UP000886198">
    <property type="component" value="Unassembled WGS sequence"/>
</dbReference>
<organism evidence="1">
    <name type="scientific">Mesotoga infera</name>
    <dbReference type="NCBI Taxonomy" id="1236046"/>
    <lineage>
        <taxon>Bacteria</taxon>
        <taxon>Thermotogati</taxon>
        <taxon>Thermotogota</taxon>
        <taxon>Thermotogae</taxon>
        <taxon>Kosmotogales</taxon>
        <taxon>Kosmotogaceae</taxon>
        <taxon>Mesotoga</taxon>
    </lineage>
</organism>
<evidence type="ECO:0000313" key="1">
    <source>
        <dbReference type="EMBL" id="HDP77941.1"/>
    </source>
</evidence>
<reference evidence="1" key="1">
    <citation type="journal article" date="2020" name="mSystems">
        <title>Genome- and Community-Level Interaction Insights into Carbon Utilization and Element Cycling Functions of Hydrothermarchaeota in Hydrothermal Sediment.</title>
        <authorList>
            <person name="Zhou Z."/>
            <person name="Liu Y."/>
            <person name="Xu W."/>
            <person name="Pan J."/>
            <person name="Luo Z.H."/>
            <person name="Li M."/>
        </authorList>
    </citation>
    <scope>NUCLEOTIDE SEQUENCE [LARGE SCALE GENOMIC DNA]</scope>
    <source>
        <strain evidence="1">SpSt-1179</strain>
    </source>
</reference>
<protein>
    <submittedName>
        <fullName evidence="1">Uncharacterized protein</fullName>
    </submittedName>
</protein>
<comment type="caution">
    <text evidence="1">The sequence shown here is derived from an EMBL/GenBank/DDBJ whole genome shotgun (WGS) entry which is preliminary data.</text>
</comment>
<dbReference type="SUPFAM" id="SSF101908">
    <property type="entry name" value="Putative isomerase YbhE"/>
    <property type="match status" value="1"/>
</dbReference>
<sequence>MRNLAISMDSDPDEREDCAFMVIDITPNQTPALAGRTPCQGFYRDLFGVGSNLVCSGNSEVDIYNVDELPEVSLISHFKGFGGKKIAPDVHRDLIFVLDEVQGVGIISIAKREEPKLLSHIYPGNLSEDLVMSDIALHDNQLLLLVNDLNTSSHRECLLVYDVSLPESPQLIKEVSIAPCKGNVISFKGEQLYVAGFNSLMIRSMSSIEESGESVLKKRENMRGVAILVDGDFAYLVEHEWALRTTIGLLNIADLRRPEEPKFEGKTLLAINFQTDFSDVSMRKIGERLILVSSFGMRVINVSDPDNPDITHLFRPSGNFRIASGLEILTVDRAN</sequence>
<proteinExistence type="predicted"/>
<dbReference type="AlphaFoldDB" id="A0A7C1GST1"/>